<dbReference type="EMBL" id="POSM01000004">
    <property type="protein sequence ID" value="PNI02352.1"/>
    <property type="molecule type" value="Genomic_DNA"/>
</dbReference>
<dbReference type="InterPro" id="IPR027417">
    <property type="entry name" value="P-loop_NTPase"/>
</dbReference>
<gene>
    <name evidence="1" type="ORF">C1O25_04175</name>
</gene>
<organism evidence="1 2">
    <name type="scientific">Vibrio diazotrophicus</name>
    <dbReference type="NCBI Taxonomy" id="685"/>
    <lineage>
        <taxon>Bacteria</taxon>
        <taxon>Pseudomonadati</taxon>
        <taxon>Pseudomonadota</taxon>
        <taxon>Gammaproteobacteria</taxon>
        <taxon>Vibrionales</taxon>
        <taxon>Vibrionaceae</taxon>
        <taxon>Vibrio</taxon>
    </lineage>
</organism>
<reference evidence="1 2" key="1">
    <citation type="submission" date="2018-01" db="EMBL/GenBank/DDBJ databases">
        <title>Draft genome sequences of six Vibrio diazotrophicus strains isolated from deep-sea sediments of the Baltic Sea.</title>
        <authorList>
            <person name="Castillo D."/>
            <person name="Vandieken V."/>
            <person name="Chiang O."/>
            <person name="Middelboe M."/>
        </authorList>
    </citation>
    <scope>NUCLEOTIDE SEQUENCE [LARGE SCALE GENOMIC DNA]</scope>
    <source>
        <strain evidence="1 2">65.10M</strain>
    </source>
</reference>
<keyword evidence="2" id="KW-1185">Reference proteome</keyword>
<accession>A0ABX4WE29</accession>
<dbReference type="SUPFAM" id="SSF52540">
    <property type="entry name" value="P-loop containing nucleoside triphosphate hydrolases"/>
    <property type="match status" value="1"/>
</dbReference>
<proteinExistence type="predicted"/>
<dbReference type="CDD" id="cd00267">
    <property type="entry name" value="ABC_ATPase"/>
    <property type="match status" value="1"/>
</dbReference>
<evidence type="ECO:0000313" key="2">
    <source>
        <dbReference type="Proteomes" id="UP000236547"/>
    </source>
</evidence>
<dbReference type="RefSeq" id="WP_102967835.1">
    <property type="nucleotide sequence ID" value="NZ_POSM01000004.1"/>
</dbReference>
<name>A0ABX4WE29_VIBDI</name>
<sequence length="581" mass="67233">MSKLNSLEIENVKGISNKSFNLNFFPNKPCILVAPNGFGKSSIACAFKSLKSNKLELKDDDFHTGIATLKPRLKIEVDSVYYEADSTKNELYSNFDYFVINSPIVAKAKKTNFGSFTTATASLSVDTIELVSTIPDKVEFKYSLSENKTWFGCNGKVLNSIERTILKDLEFVYFLSKKIDFSLFNKKTSFINPVNNIIVEINNINGTQQELKEQIADSILPKMILIQDLKNLAELIKTCSSKDEVDSYLDAIQLARVVQDSSFSKALSYAIYCRDRIFFDKLISAVNSTRHSLKAKEVKKTKAKNSKKKLIVEFPKVSSISNGQRDIISFVSQIQKAKNRFKKKLCILIIDEIFDYLDDANLVSFQYYITKLIEEFKEQGRTLYPVLLTHLDPNYFNHFCFNKHKMQINYLARDPSKVSSDYLCLVKNRDDDVIKDDLSKYFFHYHPDNKDLESDFLRLGIKKAWCQSKEFYNNIHDEVKNYLQGIKYDPIAVLFGLRIKIEESAYNQLPTCDRPEFITTHKTKRKLEFCAEKGINIDEINYLLGLIYNDDLHWRPNRDYITPLVSKLENITIKQMIRELY</sequence>
<dbReference type="Gene3D" id="3.40.50.300">
    <property type="entry name" value="P-loop containing nucleotide triphosphate hydrolases"/>
    <property type="match status" value="1"/>
</dbReference>
<evidence type="ECO:0008006" key="3">
    <source>
        <dbReference type="Google" id="ProtNLM"/>
    </source>
</evidence>
<protein>
    <recommendedName>
        <fullName evidence="3">AAA domain-containing protein</fullName>
    </recommendedName>
</protein>
<evidence type="ECO:0000313" key="1">
    <source>
        <dbReference type="EMBL" id="PNI02352.1"/>
    </source>
</evidence>
<dbReference type="Proteomes" id="UP000236547">
    <property type="component" value="Unassembled WGS sequence"/>
</dbReference>
<comment type="caution">
    <text evidence="1">The sequence shown here is derived from an EMBL/GenBank/DDBJ whole genome shotgun (WGS) entry which is preliminary data.</text>
</comment>